<evidence type="ECO:0000259" key="3">
    <source>
        <dbReference type="Pfam" id="PF18962"/>
    </source>
</evidence>
<dbReference type="InterPro" id="IPR049366">
    <property type="entry name" value="RGL11_C"/>
</dbReference>
<dbReference type="RefSeq" id="WP_073118030.1">
    <property type="nucleotide sequence ID" value="NZ_BMEN01000001.1"/>
</dbReference>
<feature type="domain" description="Rhamnogalacturonan I lyase beta-sheet" evidence="2">
    <location>
        <begin position="63"/>
        <end position="148"/>
    </location>
</feature>
<dbReference type="Proteomes" id="UP000184109">
    <property type="component" value="Unassembled WGS sequence"/>
</dbReference>
<evidence type="ECO:0000259" key="4">
    <source>
        <dbReference type="Pfam" id="PF21348"/>
    </source>
</evidence>
<evidence type="ECO:0000259" key="2">
    <source>
        <dbReference type="Pfam" id="PF18370"/>
    </source>
</evidence>
<dbReference type="InterPro" id="IPR013783">
    <property type="entry name" value="Ig-like_fold"/>
</dbReference>
<keyword evidence="1" id="KW-0732">Signal</keyword>
<dbReference type="STRING" id="1195760.SAMN05444281_0430"/>
<dbReference type="OrthoDB" id="789014at2"/>
<organism evidence="5 6">
    <name type="scientific">Wenyingzhuangia marina</name>
    <dbReference type="NCBI Taxonomy" id="1195760"/>
    <lineage>
        <taxon>Bacteria</taxon>
        <taxon>Pseudomonadati</taxon>
        <taxon>Bacteroidota</taxon>
        <taxon>Flavobacteriia</taxon>
        <taxon>Flavobacteriales</taxon>
        <taxon>Flavobacteriaceae</taxon>
        <taxon>Wenyingzhuangia</taxon>
    </lineage>
</organism>
<dbReference type="Pfam" id="PF17963">
    <property type="entry name" value="Big_9"/>
    <property type="match status" value="1"/>
</dbReference>
<dbReference type="InterPro" id="IPR028994">
    <property type="entry name" value="Integrin_alpha_N"/>
</dbReference>
<dbReference type="Pfam" id="PF18370">
    <property type="entry name" value="RGI_lyase"/>
    <property type="match status" value="1"/>
</dbReference>
<dbReference type="SUPFAM" id="SSF69318">
    <property type="entry name" value="Integrin alpha N-terminal domain"/>
    <property type="match status" value="1"/>
</dbReference>
<dbReference type="Gene3D" id="2.60.40.10">
    <property type="entry name" value="Immunoglobulins"/>
    <property type="match status" value="1"/>
</dbReference>
<evidence type="ECO:0000313" key="6">
    <source>
        <dbReference type="Proteomes" id="UP000184109"/>
    </source>
</evidence>
<dbReference type="InterPro" id="IPR041624">
    <property type="entry name" value="RGI_lyase"/>
</dbReference>
<reference evidence="6" key="1">
    <citation type="submission" date="2016-11" db="EMBL/GenBank/DDBJ databases">
        <authorList>
            <person name="Varghese N."/>
            <person name="Submissions S."/>
        </authorList>
    </citation>
    <scope>NUCLEOTIDE SEQUENCE [LARGE SCALE GENOMIC DNA]</scope>
    <source>
        <strain evidence="6">DSM 100572</strain>
    </source>
</reference>
<gene>
    <name evidence="5" type="ORF">SAMN05444281_0430</name>
</gene>
<feature type="domain" description="Secretion system C-terminal sorting" evidence="3">
    <location>
        <begin position="932"/>
        <end position="995"/>
    </location>
</feature>
<dbReference type="Pfam" id="PF21348">
    <property type="entry name" value="RGL11_C"/>
    <property type="match status" value="1"/>
</dbReference>
<dbReference type="InterPro" id="IPR034641">
    <property type="entry name" value="RGL11"/>
</dbReference>
<dbReference type="EMBL" id="FQXQ01000001">
    <property type="protein sequence ID" value="SHH40384.1"/>
    <property type="molecule type" value="Genomic_DNA"/>
</dbReference>
<dbReference type="NCBIfam" id="TIGR01965">
    <property type="entry name" value="VCBS_repeat"/>
    <property type="match status" value="1"/>
</dbReference>
<dbReference type="PANTHER" id="PTHR43118">
    <property type="entry name" value="RHAMNOGALACTURONAN LYASE (EUROFUNG)"/>
    <property type="match status" value="1"/>
</dbReference>
<sequence length="1004" mass="109680">MRKKLLFNFIHSVLGQMILKRIVLLTIFMLIQQGAFAQETVGGSAGRKFSKTTMSNEVVTAPKQMEYLNRGLVAIRKSGSQVFLSWRLLGLDPSNIAFNVYRGSTKVNTSPITNSTNFVDNTTVNGTYTIKPVVDGVEGEASKEVSVWGNNQLVVPLQIPPGNTTGPGYSEGDYYPNGRDYTYTANDASIGDMDGDGEYEIVLKWDPTLLNHNSGGINGQQIFDCYRLDGTLLWRINLGNNVNSGPHMNQFMVYDFDGDGKAEVALRTADGTVDGVGNVIGDPNADYRLESGWVQSGPAWLTIFNGITGAAMASVPYEPNRGLPDDWGRPRGGKGYGNRQDRLLMAVAYLDGERPSIVTGRGYYEKLVRAAYDWRDGNLTLRWIFDSTSSAENSAATGQGNHQMTIGDVDGDGKDEVFNGSSAIDDDGTLLWANGNGHGDALHMSDMDPDRPGQEIWMPLECEPCYGGQGIRLLDAATGETIFGVETTGDVGRGLAADVDPNHKGFEMWSSSGTFYNVQDGEIGTNKPTGNVSGVNSAVWWDGDLGRETLDRTMIEKWNPNNQGVDRLKTLYLEASVETNNGSKSNASLSADFFGDWREEVMFRKFNNTALVIFTTEDVTEHRIPTLMHDPQYRVAIAWQNNDYNQPPHPSFYLGYDMEGVPEYNIKVNKAENLAPTAVADEITVAEGGSTSSLVGGARSILENDTDPEKNNLTAELVTDVTNGTLTLNADGTFTYVHDGSSNAITDSFTYRVTDGMSYSSPVKVSIAASEISIPYNNFTIRTSSETCADHDNGMLMINALQSHSYVVNINETDYSFNGNEFTISDLAPGTYPVCITIEGKNFEQCFTVTIDEATRLLGLSKVSINELAMEIKEGTAPYQVYVNGVSKLETSSKNFTMSVKQGDIVEVKTAKPCEGTFIENIGNPSDYVSAYPNPTTNGTEITVPTKQSEVFVELYSAQGQQVLEGVYPVENQKVQLDIEKVTPGIYMARISAESPLTLTIIKK</sequence>
<evidence type="ECO:0000313" key="5">
    <source>
        <dbReference type="EMBL" id="SHH40384.1"/>
    </source>
</evidence>
<dbReference type="CDD" id="cd10318">
    <property type="entry name" value="RGL11"/>
    <property type="match status" value="1"/>
</dbReference>
<proteinExistence type="predicted"/>
<accession>A0A1M5SPB4</accession>
<keyword evidence="6" id="KW-1185">Reference proteome</keyword>
<dbReference type="AlphaFoldDB" id="A0A1M5SPB4"/>
<dbReference type="PANTHER" id="PTHR43118:SF1">
    <property type="entry name" value="RHAMNOGALACTURONAN LYASE (EUROFUNG)"/>
    <property type="match status" value="1"/>
</dbReference>
<name>A0A1M5SPB4_9FLAO</name>
<protein>
    <submittedName>
        <fullName evidence="5">Por secretion system C-terminal sorting domain-containing protein</fullName>
    </submittedName>
</protein>
<evidence type="ECO:0000256" key="1">
    <source>
        <dbReference type="ARBA" id="ARBA00022729"/>
    </source>
</evidence>
<dbReference type="NCBIfam" id="TIGR04183">
    <property type="entry name" value="Por_Secre_tail"/>
    <property type="match status" value="1"/>
</dbReference>
<dbReference type="InterPro" id="IPR010221">
    <property type="entry name" value="VCBS_dom"/>
</dbReference>
<dbReference type="InterPro" id="IPR026444">
    <property type="entry name" value="Secre_tail"/>
</dbReference>
<dbReference type="Pfam" id="PF18962">
    <property type="entry name" value="Por_Secre_tail"/>
    <property type="match status" value="1"/>
</dbReference>
<feature type="domain" description="Rhamnogalacturonan lyase family 11 C-terminal" evidence="4">
    <location>
        <begin position="172"/>
        <end position="661"/>
    </location>
</feature>